<reference evidence="2" key="1">
    <citation type="journal article" date="2024" name="Proc. Natl. Acad. Sci. U.S.A.">
        <title>Extraordinary preservation of gene collinearity over three hundred million years revealed in homosporous lycophytes.</title>
        <authorList>
            <person name="Li C."/>
            <person name="Wickell D."/>
            <person name="Kuo L.Y."/>
            <person name="Chen X."/>
            <person name="Nie B."/>
            <person name="Liao X."/>
            <person name="Peng D."/>
            <person name="Ji J."/>
            <person name="Jenkins J."/>
            <person name="Williams M."/>
            <person name="Shu S."/>
            <person name="Plott C."/>
            <person name="Barry K."/>
            <person name="Rajasekar S."/>
            <person name="Grimwood J."/>
            <person name="Han X."/>
            <person name="Sun S."/>
            <person name="Hou Z."/>
            <person name="He W."/>
            <person name="Dai G."/>
            <person name="Sun C."/>
            <person name="Schmutz J."/>
            <person name="Leebens-Mack J.H."/>
            <person name="Li F.W."/>
            <person name="Wang L."/>
        </authorList>
    </citation>
    <scope>NUCLEOTIDE SEQUENCE [LARGE SCALE GENOMIC DNA]</scope>
    <source>
        <strain evidence="2">cv. PW_Plant_1</strain>
    </source>
</reference>
<protein>
    <submittedName>
        <fullName evidence="1">Uncharacterized protein</fullName>
    </submittedName>
</protein>
<evidence type="ECO:0000313" key="2">
    <source>
        <dbReference type="Proteomes" id="UP001162992"/>
    </source>
</evidence>
<comment type="caution">
    <text evidence="1">The sequence shown here is derived from an EMBL/GenBank/DDBJ whole genome shotgun (WGS) entry which is preliminary data.</text>
</comment>
<name>A0ACC2AFX5_DIPCM</name>
<dbReference type="Proteomes" id="UP001162992">
    <property type="component" value="Chromosome 22"/>
</dbReference>
<keyword evidence="2" id="KW-1185">Reference proteome</keyword>
<gene>
    <name evidence="1" type="ORF">O6H91_22G059400</name>
</gene>
<organism evidence="1 2">
    <name type="scientific">Diphasiastrum complanatum</name>
    <name type="common">Issler's clubmoss</name>
    <name type="synonym">Lycopodium complanatum</name>
    <dbReference type="NCBI Taxonomy" id="34168"/>
    <lineage>
        <taxon>Eukaryota</taxon>
        <taxon>Viridiplantae</taxon>
        <taxon>Streptophyta</taxon>
        <taxon>Embryophyta</taxon>
        <taxon>Tracheophyta</taxon>
        <taxon>Lycopodiopsida</taxon>
        <taxon>Lycopodiales</taxon>
        <taxon>Lycopodiaceae</taxon>
        <taxon>Lycopodioideae</taxon>
        <taxon>Diphasiastrum</taxon>
    </lineage>
</organism>
<accession>A0ACC2AFX5</accession>
<sequence>MGKFDLLTSAKKHKWKFWRQKDHTQDDNKSKAARLGTLTGVLIPTCENMWGVLIFLRFFYIVGNAGIWQSFLIVLLSFLCALLTTMSLSAVATNGSLEGGGTYYLISRALGPRLGGAVGCLYYLGQVLLAVLEILGAVEMLQFISSAFSFPQSVRILAVACISVLGTLVYAGIRFVSKLGAYFFFIVLCTMLSYYIGLWTAPKRHSPSSLTGLSWRTFRSNWNPQYGKDASFSSVASVFFPCFTGILSGADRAKDLRRPEKSIPTGTLGAIIISFVMYLSYMGFWGAVGTREYLLTQKVQATGNPVVHGHAQLAAVRDIAFPLPILTELGIIVACFSQTLQCIITAPRLLQAIAADGIIPFLDPFAKESKSGEPHIALVFTTVLCMIAAMIGSLDQIAPLVSICFLTCYSALNLSCFVLSIVKAPSWRPRWMYYHWSSALLGSVLCLAMNFVLLWYWALAAVCIVMVIYGYIQYRQVEVDWGTGVGGLLLQLAAESLSAVRQEAQYSINWRPQLLCLSKPKSMWTKDGHAGHQFLSFASQLKKGQGLCVVTAILEGRIEETRAQVAAEKVHLENCMVEAKVTGFARILVAPTYREGKMYAIQSSGLGALEPNTVLLGWPTKWHEEEHKDHAMILLETLKECKAAERAVLLCMHLSQFPAAGDPQEGYIDVWWIVHDGGLLLILAHLIRQHRVWRKCRLRVHTVAEKSDDSMAVKKNLEKLLEKVHIVAEVEVLELEDSDLAPYTFDNTIRMEEALAFAEKISKYRRTQESRGSASRPTEIDKEALLKTISEHGNNRSLPEVFRNTFPSELSMLRGVISASRRTELMQFKGPGSEASLARGTEASTQNASMPGLPYYQSKTESSTKAAKTAKSPAHFEEEKNKVLHAAETRSDIAQKSQESHLKSDARHEDYELPSSHAASDNEALCAKEPLFVTECGIQLPDNRQDIEITVEDQPQIIGKDLDAPPEIVSFGEEEQKFKLTGEKMNLDGSAGSLQIGEIKGSNLTRKGSAGQLYPGSPHSLASGLSALELPDTLIRSWETFSQSYSPKKLNDLIFEQSKNAQLVLLNLPDHYHGVEPARYMEYCEELTKGLRRVLLVRGTGKELWTANSQI</sequence>
<proteinExistence type="predicted"/>
<dbReference type="EMBL" id="CM055113">
    <property type="protein sequence ID" value="KAJ7516468.1"/>
    <property type="molecule type" value="Genomic_DNA"/>
</dbReference>
<evidence type="ECO:0000313" key="1">
    <source>
        <dbReference type="EMBL" id="KAJ7516468.1"/>
    </source>
</evidence>